<dbReference type="GO" id="GO:0006508">
    <property type="term" value="P:proteolysis"/>
    <property type="evidence" value="ECO:0007669"/>
    <property type="project" value="UniProtKB-KW"/>
</dbReference>
<evidence type="ECO:0000256" key="6">
    <source>
        <dbReference type="ARBA" id="ARBA00022807"/>
    </source>
</evidence>
<dbReference type="EC" id="3.4.19.12" evidence="7"/>
<reference evidence="10 11" key="1">
    <citation type="journal article" date="2014" name="Nat. Commun.">
        <title>Klebsormidium flaccidum genome reveals primary factors for plant terrestrial adaptation.</title>
        <authorList>
            <person name="Hori K."/>
            <person name="Maruyama F."/>
            <person name="Fujisawa T."/>
            <person name="Togashi T."/>
            <person name="Yamamoto N."/>
            <person name="Seo M."/>
            <person name="Sato S."/>
            <person name="Yamada T."/>
            <person name="Mori H."/>
            <person name="Tajima N."/>
            <person name="Moriyama T."/>
            <person name="Ikeuchi M."/>
            <person name="Watanabe M."/>
            <person name="Wada H."/>
            <person name="Kobayashi K."/>
            <person name="Saito M."/>
            <person name="Masuda T."/>
            <person name="Sasaki-Sekimoto Y."/>
            <person name="Mashiguchi K."/>
            <person name="Awai K."/>
            <person name="Shimojima M."/>
            <person name="Masuda S."/>
            <person name="Iwai M."/>
            <person name="Nobusawa T."/>
            <person name="Narise T."/>
            <person name="Kondo S."/>
            <person name="Saito H."/>
            <person name="Sato R."/>
            <person name="Murakawa M."/>
            <person name="Ihara Y."/>
            <person name="Oshima-Yamada Y."/>
            <person name="Ohtaka K."/>
            <person name="Satoh M."/>
            <person name="Sonobe K."/>
            <person name="Ishii M."/>
            <person name="Ohtani R."/>
            <person name="Kanamori-Sato M."/>
            <person name="Honoki R."/>
            <person name="Miyazaki D."/>
            <person name="Mochizuki H."/>
            <person name="Umetsu J."/>
            <person name="Higashi K."/>
            <person name="Shibata D."/>
            <person name="Kamiya Y."/>
            <person name="Sato N."/>
            <person name="Nakamura Y."/>
            <person name="Tabata S."/>
            <person name="Ida S."/>
            <person name="Kurokawa K."/>
            <person name="Ohta H."/>
        </authorList>
    </citation>
    <scope>NUCLEOTIDE SEQUENCE [LARGE SCALE GENOMIC DNA]</scope>
    <source>
        <strain evidence="10 11">NIES-2285</strain>
    </source>
</reference>
<keyword evidence="5 7" id="KW-0378">Hydrolase</keyword>
<dbReference type="InterPro" id="IPR001394">
    <property type="entry name" value="Peptidase_C19_UCH"/>
</dbReference>
<accession>A0A1Y1IRU4</accession>
<evidence type="ECO:0000313" key="10">
    <source>
        <dbReference type="EMBL" id="GAQ92742.1"/>
    </source>
</evidence>
<dbReference type="PROSITE" id="PS50235">
    <property type="entry name" value="USP_3"/>
    <property type="match status" value="1"/>
</dbReference>
<organism evidence="10 11">
    <name type="scientific">Klebsormidium nitens</name>
    <name type="common">Green alga</name>
    <name type="synonym">Ulothrix nitens</name>
    <dbReference type="NCBI Taxonomy" id="105231"/>
    <lineage>
        <taxon>Eukaryota</taxon>
        <taxon>Viridiplantae</taxon>
        <taxon>Streptophyta</taxon>
        <taxon>Klebsormidiophyceae</taxon>
        <taxon>Klebsormidiales</taxon>
        <taxon>Klebsormidiaceae</taxon>
        <taxon>Klebsormidium</taxon>
    </lineage>
</organism>
<dbReference type="OrthoDB" id="2020923at2759"/>
<name>A0A1Y1IRU4_KLENI</name>
<evidence type="ECO:0000256" key="8">
    <source>
        <dbReference type="SAM" id="MobiDB-lite"/>
    </source>
</evidence>
<dbReference type="STRING" id="105231.A0A1Y1IRU4"/>
<protein>
    <recommendedName>
        <fullName evidence="7">Ubiquitin carboxyl-terminal hydrolase</fullName>
        <ecNumber evidence="7">3.4.19.12</ecNumber>
    </recommendedName>
</protein>
<feature type="compositionally biased region" description="Basic and acidic residues" evidence="8">
    <location>
        <begin position="266"/>
        <end position="284"/>
    </location>
</feature>
<feature type="compositionally biased region" description="Polar residues" evidence="8">
    <location>
        <begin position="392"/>
        <end position="401"/>
    </location>
</feature>
<keyword evidence="11" id="KW-1185">Reference proteome</keyword>
<evidence type="ECO:0000256" key="1">
    <source>
        <dbReference type="ARBA" id="ARBA00000707"/>
    </source>
</evidence>
<feature type="region of interest" description="Disordered" evidence="8">
    <location>
        <begin position="493"/>
        <end position="514"/>
    </location>
</feature>
<dbReference type="InterPro" id="IPR028889">
    <property type="entry name" value="USP"/>
</dbReference>
<comment type="catalytic activity">
    <reaction evidence="1 7">
        <text>Thiol-dependent hydrolysis of ester, thioester, amide, peptide and isopeptide bonds formed by the C-terminal Gly of ubiquitin (a 76-residue protein attached to proteins as an intracellular targeting signal).</text>
        <dbReference type="EC" id="3.4.19.12"/>
    </reaction>
</comment>
<keyword evidence="6 7" id="KW-0788">Thiol protease</keyword>
<dbReference type="InterPro" id="IPR038765">
    <property type="entry name" value="Papain-like_cys_pep_sf"/>
</dbReference>
<feature type="domain" description="USP" evidence="9">
    <location>
        <begin position="437"/>
        <end position="808"/>
    </location>
</feature>
<dbReference type="Proteomes" id="UP000054558">
    <property type="component" value="Unassembled WGS sequence"/>
</dbReference>
<dbReference type="InterPro" id="IPR018200">
    <property type="entry name" value="USP_CS"/>
</dbReference>
<evidence type="ECO:0000256" key="7">
    <source>
        <dbReference type="RuleBase" id="RU366025"/>
    </source>
</evidence>
<feature type="compositionally biased region" description="Pro residues" evidence="8">
    <location>
        <begin position="174"/>
        <end position="190"/>
    </location>
</feature>
<evidence type="ECO:0000256" key="3">
    <source>
        <dbReference type="ARBA" id="ARBA00022670"/>
    </source>
</evidence>
<dbReference type="GO" id="GO:0004843">
    <property type="term" value="F:cysteine-type deubiquitinase activity"/>
    <property type="evidence" value="ECO:0007669"/>
    <property type="project" value="UniProtKB-UniRule"/>
</dbReference>
<feature type="region of interest" description="Disordered" evidence="8">
    <location>
        <begin position="377"/>
        <end position="422"/>
    </location>
</feature>
<feature type="compositionally biased region" description="Low complexity" evidence="8">
    <location>
        <begin position="578"/>
        <end position="591"/>
    </location>
</feature>
<feature type="region of interest" description="Disordered" evidence="8">
    <location>
        <begin position="570"/>
        <end position="605"/>
    </location>
</feature>
<evidence type="ECO:0000313" key="11">
    <source>
        <dbReference type="Proteomes" id="UP000054558"/>
    </source>
</evidence>
<feature type="compositionally biased region" description="Low complexity" evidence="8">
    <location>
        <begin position="337"/>
        <end position="353"/>
    </location>
</feature>
<comment type="function">
    <text evidence="7">Recognizes and hydrolyzes the peptide bond at the C-terminal Gly of ubiquitin. Involved in the processing of poly-ubiquitin precursors as well as that of ubiquitinated proteins.</text>
</comment>
<feature type="region of interest" description="Disordered" evidence="8">
    <location>
        <begin position="248"/>
        <end position="353"/>
    </location>
</feature>
<keyword evidence="3 7" id="KW-0645">Protease</keyword>
<evidence type="ECO:0000259" key="9">
    <source>
        <dbReference type="PROSITE" id="PS50235"/>
    </source>
</evidence>
<feature type="region of interest" description="Disordered" evidence="8">
    <location>
        <begin position="25"/>
        <end position="47"/>
    </location>
</feature>
<evidence type="ECO:0000256" key="2">
    <source>
        <dbReference type="ARBA" id="ARBA00009085"/>
    </source>
</evidence>
<dbReference type="PANTHER" id="PTHR24006">
    <property type="entry name" value="UBIQUITIN CARBOXYL-TERMINAL HYDROLASE"/>
    <property type="match status" value="1"/>
</dbReference>
<dbReference type="OMA" id="AMIMFMK"/>
<dbReference type="InterPro" id="IPR050164">
    <property type="entry name" value="Peptidase_C19"/>
</dbReference>
<dbReference type="GO" id="GO:0016579">
    <property type="term" value="P:protein deubiquitination"/>
    <property type="evidence" value="ECO:0007669"/>
    <property type="project" value="InterPro"/>
</dbReference>
<evidence type="ECO:0000256" key="5">
    <source>
        <dbReference type="ARBA" id="ARBA00022801"/>
    </source>
</evidence>
<dbReference type="Gene3D" id="3.90.70.10">
    <property type="entry name" value="Cysteine proteinases"/>
    <property type="match status" value="1"/>
</dbReference>
<comment type="similarity">
    <text evidence="2 7">Belongs to the peptidase C19 family.</text>
</comment>
<sequence>MSKLPVILFGDFTLDEATRFQQLDLSPKVEGQKKLEQPSDNVPPQVRFGSVDPTVHISHSPPPIPPVAPGHPPYPHHIPPYIPGNPPPPFLQNLPPHFAPQRPYYPAPYYNSFGTFAHAGPPLPFNPEYPEYLYGRPILAPHPYHGPVDPSQTLGLSSAPLGVLPPASAAWRPHPLPSPPLQPNRPPHPSPGLSEFPAAHQPPWTPPQPHHPVAGSAFTPERPLSSGGDQAVAPSEIVMQLEEPLGSGASELEEQAGSTEEVEEGQQQHRDALQAHGESERQPEAEPALADGQHAASLQEDAPQDQPSANVDEEPGAPTGWGAPPSSMQEAAVVSGSAAEPSDDASAASSKEEVPAAAEAAAATGKPKSWAALVGKAAGQGGWAQPPVQAPPTRSNHSGPNAQGRAPPVRGGEKPQLSGSGWIRQLREATPLRLRPRGLVNTGNSCFLNSTLQALFACPPFLLLVNQLKTAPLNSDEYPMLWALVTYLGQFDTRSGSPPVAPSRTGPGGSTPVDVGQPFTPDMFVDVLHRFSPQTPQRGLRRARQEDAQEFLSYVMDRMHEELLKLEAAPAEAPPARVPNGPLPNGAAAAAGGPGEGDDEWETVGPKNKSAVTRMHTHAESALSSIFGGSLQSLVKTKGSKASATVQPFTIVPLDIAAEVVRSVEDALQLFAAPETLDGYRAPNKTEVAASKLLKIATLPRVLVLHLMRFSFSGERGSSKVHKPVKFPPTLTIPVKLLTSPPAPAEIRRYELVATVSHIGKDPSGGHYTADARQEDGRWLRFDDSTVSVVSLNRVLHDQAYLLLYKRVVQ</sequence>
<evidence type="ECO:0000256" key="4">
    <source>
        <dbReference type="ARBA" id="ARBA00022786"/>
    </source>
</evidence>
<dbReference type="Pfam" id="PF00443">
    <property type="entry name" value="UCH"/>
    <property type="match status" value="1"/>
</dbReference>
<dbReference type="PROSITE" id="PS00973">
    <property type="entry name" value="USP_2"/>
    <property type="match status" value="1"/>
</dbReference>
<dbReference type="AlphaFoldDB" id="A0A1Y1IRU4"/>
<dbReference type="PROSITE" id="PS00972">
    <property type="entry name" value="USP_1"/>
    <property type="match status" value="1"/>
</dbReference>
<dbReference type="EMBL" id="DF238066">
    <property type="protein sequence ID" value="GAQ92742.1"/>
    <property type="molecule type" value="Genomic_DNA"/>
</dbReference>
<gene>
    <name evidence="10" type="ORF">KFL_011170010</name>
</gene>
<feature type="region of interest" description="Disordered" evidence="8">
    <location>
        <begin position="170"/>
        <end position="231"/>
    </location>
</feature>
<dbReference type="SUPFAM" id="SSF54001">
    <property type="entry name" value="Cysteine proteinases"/>
    <property type="match status" value="1"/>
</dbReference>
<keyword evidence="4 7" id="KW-0833">Ubl conjugation pathway</keyword>
<dbReference type="PANTHER" id="PTHR24006:SF687">
    <property type="entry name" value="UBIQUITIN CARBOXYL-TERMINAL HYDROLASE 10"/>
    <property type="match status" value="1"/>
</dbReference>
<proteinExistence type="inferred from homology"/>